<evidence type="ECO:0000313" key="3">
    <source>
        <dbReference type="WBParaSite" id="GPUH_0000017101-mRNA-1"/>
    </source>
</evidence>
<organism evidence="3">
    <name type="scientific">Gongylonema pulchrum</name>
    <dbReference type="NCBI Taxonomy" id="637853"/>
    <lineage>
        <taxon>Eukaryota</taxon>
        <taxon>Metazoa</taxon>
        <taxon>Ecdysozoa</taxon>
        <taxon>Nematoda</taxon>
        <taxon>Chromadorea</taxon>
        <taxon>Rhabditida</taxon>
        <taxon>Spirurina</taxon>
        <taxon>Spiruromorpha</taxon>
        <taxon>Spiruroidea</taxon>
        <taxon>Gongylonematidae</taxon>
        <taxon>Gongylonema</taxon>
    </lineage>
</organism>
<keyword evidence="2" id="KW-1185">Reference proteome</keyword>
<dbReference type="AlphaFoldDB" id="A0A183CUN1"/>
<dbReference type="WBParaSite" id="GPUH_0000017101-mRNA-1">
    <property type="protein sequence ID" value="GPUH_0000017101-mRNA-1"/>
    <property type="gene ID" value="GPUH_0000017101"/>
</dbReference>
<dbReference type="EMBL" id="UYRT01000125">
    <property type="protein sequence ID" value="VDK27548.1"/>
    <property type="molecule type" value="Genomic_DNA"/>
</dbReference>
<reference evidence="1 2" key="2">
    <citation type="submission" date="2018-11" db="EMBL/GenBank/DDBJ databases">
        <authorList>
            <consortium name="Pathogen Informatics"/>
        </authorList>
    </citation>
    <scope>NUCLEOTIDE SEQUENCE [LARGE SCALE GENOMIC DNA]</scope>
</reference>
<dbReference type="Proteomes" id="UP000271098">
    <property type="component" value="Unassembled WGS sequence"/>
</dbReference>
<evidence type="ECO:0000313" key="1">
    <source>
        <dbReference type="EMBL" id="VDK27548.1"/>
    </source>
</evidence>
<evidence type="ECO:0000313" key="2">
    <source>
        <dbReference type="Proteomes" id="UP000271098"/>
    </source>
</evidence>
<accession>A0A183CUN1</accession>
<reference evidence="3" key="1">
    <citation type="submission" date="2016-06" db="UniProtKB">
        <authorList>
            <consortium name="WormBaseParasite"/>
        </authorList>
    </citation>
    <scope>IDENTIFICATION</scope>
</reference>
<protein>
    <submittedName>
        <fullName evidence="3">Transposase</fullName>
    </submittedName>
</protein>
<gene>
    <name evidence="1" type="ORF">GPUH_LOCUS172</name>
</gene>
<sequence>MLCILGEKVADESAPLVVAELTIECRRIASPGVSVVVAAKARAVVITAARIGSAQKTRAKRKAVGTDCASFV</sequence>
<name>A0A183CUN1_9BILA</name>
<proteinExistence type="predicted"/>